<dbReference type="GeneID" id="121203695"/>
<feature type="region of interest" description="Disordered" evidence="1">
    <location>
        <begin position="1"/>
        <end position="42"/>
    </location>
</feature>
<dbReference type="PANTHER" id="PTHR48040:SF18">
    <property type="entry name" value="PLEIOTROPIC DRUG RESISTANCE PROTEIN 3-LIKE ISOFORM X1"/>
    <property type="match status" value="1"/>
</dbReference>
<reference evidence="3" key="2">
    <citation type="submission" date="2025-08" db="UniProtKB">
        <authorList>
            <consortium name="RefSeq"/>
        </authorList>
    </citation>
    <scope>IDENTIFICATION</scope>
</reference>
<gene>
    <name evidence="3" type="primary">LOC121203695</name>
</gene>
<organism evidence="2 3">
    <name type="scientific">Gossypium hirsutum</name>
    <name type="common">Upland cotton</name>
    <name type="synonym">Gossypium mexicanum</name>
    <dbReference type="NCBI Taxonomy" id="3635"/>
    <lineage>
        <taxon>Eukaryota</taxon>
        <taxon>Viridiplantae</taxon>
        <taxon>Streptophyta</taxon>
        <taxon>Embryophyta</taxon>
        <taxon>Tracheophyta</taxon>
        <taxon>Spermatophyta</taxon>
        <taxon>Magnoliopsida</taxon>
        <taxon>eudicotyledons</taxon>
        <taxon>Gunneridae</taxon>
        <taxon>Pentapetalae</taxon>
        <taxon>rosids</taxon>
        <taxon>malvids</taxon>
        <taxon>Malvales</taxon>
        <taxon>Malvaceae</taxon>
        <taxon>Malvoideae</taxon>
        <taxon>Gossypium</taxon>
    </lineage>
</organism>
<evidence type="ECO:0000313" key="3">
    <source>
        <dbReference type="RefSeq" id="XP_040930068.1"/>
    </source>
</evidence>
<dbReference type="RefSeq" id="XP_040930068.1">
    <property type="nucleotide sequence ID" value="XM_041074134.1"/>
</dbReference>
<feature type="compositionally biased region" description="Basic and acidic residues" evidence="1">
    <location>
        <begin position="1"/>
        <end position="13"/>
    </location>
</feature>
<evidence type="ECO:0000256" key="1">
    <source>
        <dbReference type="SAM" id="MobiDB-lite"/>
    </source>
</evidence>
<sequence>MEKNVVEATELERSMAMGSSTSFQDLRKRSDDDDDDEDNDVGDDEVELQWAAIERLPTFKWIRTSLFDQKLLNDGKDEALGKKVIDVTRLGALERRVFIDHLITIIDKDNLKLLKKLKERLARVGLELPKTDVRFKNLNVEAECKVVHGKPHIPTLWNTITNIFSVSV</sequence>
<accession>A0ABM2YHX0</accession>
<name>A0ABM2YHX0_GOSHI</name>
<dbReference type="Proteomes" id="UP000818029">
    <property type="component" value="Chromosome A07"/>
</dbReference>
<proteinExistence type="predicted"/>
<protein>
    <submittedName>
        <fullName evidence="3">Pleiotropic drug resistance protein 3-like</fullName>
    </submittedName>
</protein>
<reference evidence="2" key="1">
    <citation type="journal article" date="2020" name="Nat. Genet.">
        <title>Genomic diversifications of five Gossypium allopolyploid species and their impact on cotton improvement.</title>
        <authorList>
            <person name="Chen Z.J."/>
            <person name="Sreedasyam A."/>
            <person name="Ando A."/>
            <person name="Song Q."/>
            <person name="De Santiago L.M."/>
            <person name="Hulse-Kemp A.M."/>
            <person name="Ding M."/>
            <person name="Ye W."/>
            <person name="Kirkbride R.C."/>
            <person name="Jenkins J."/>
            <person name="Plott C."/>
            <person name="Lovell J."/>
            <person name="Lin Y.M."/>
            <person name="Vaughn R."/>
            <person name="Liu B."/>
            <person name="Simpson S."/>
            <person name="Scheffler B.E."/>
            <person name="Wen L."/>
            <person name="Saski C.A."/>
            <person name="Grover C.E."/>
            <person name="Hu G."/>
            <person name="Conover J.L."/>
            <person name="Carlson J.W."/>
            <person name="Shu S."/>
            <person name="Boston L.B."/>
            <person name="Williams M."/>
            <person name="Peterson D.G."/>
            <person name="McGee K."/>
            <person name="Jones D.C."/>
            <person name="Wendel J.F."/>
            <person name="Stelly D.M."/>
            <person name="Grimwood J."/>
            <person name="Schmutz J."/>
        </authorList>
    </citation>
    <scope>NUCLEOTIDE SEQUENCE [LARGE SCALE GENOMIC DNA]</scope>
    <source>
        <strain evidence="2">cv. TM-1</strain>
    </source>
</reference>
<feature type="compositionally biased region" description="Acidic residues" evidence="1">
    <location>
        <begin position="32"/>
        <end position="42"/>
    </location>
</feature>
<evidence type="ECO:0000313" key="2">
    <source>
        <dbReference type="Proteomes" id="UP000818029"/>
    </source>
</evidence>
<keyword evidence="2" id="KW-1185">Reference proteome</keyword>
<dbReference type="PANTHER" id="PTHR48040">
    <property type="entry name" value="PLEIOTROPIC DRUG RESISTANCE PROTEIN 1-LIKE ISOFORM X1"/>
    <property type="match status" value="1"/>
</dbReference>